<feature type="region of interest" description="Disordered" evidence="4">
    <location>
        <begin position="31"/>
        <end position="50"/>
    </location>
</feature>
<sequence>MHSENPHSADPDVIDAVIMWVDGNDPAHAGKRKKYAGLEEEAGSTLPTGGDKTRFVENGELLYCIKSIRTFAPWIRTIYLVTDQQKPHFADDAWLDRHQVKITDHTEIFRGYERVLPTFNTRTIESMLWRIPGLAERFIYFNDDFILTRPVFPADFFTDDGVVLRGRWKKQAHYGKGRIALNNLMSKAVRKVLGITRSMHLLLQINSARKAGFQKKYYRAPHVPHPMQRAILEKWFAEHPDELERNISWRFRNMQQFSAIFLANHLEIAAGNARFSDEDDHLMLNGETDFSRSFGKKLRRIRQAEVRFICIQAMEKLHPDHRSELEIVLSQLTGAPDPHRHPLAKPQPHVS</sequence>
<protein>
    <submittedName>
        <fullName evidence="6">Stealth protein CR1, conserved region 1</fullName>
    </submittedName>
</protein>
<evidence type="ECO:0000256" key="4">
    <source>
        <dbReference type="SAM" id="MobiDB-lite"/>
    </source>
</evidence>
<dbReference type="GO" id="GO:0000271">
    <property type="term" value="P:polysaccharide biosynthetic process"/>
    <property type="evidence" value="ECO:0007669"/>
    <property type="project" value="UniProtKB-KW"/>
</dbReference>
<evidence type="ECO:0000313" key="6">
    <source>
        <dbReference type="EMBL" id="AXJ00638.1"/>
    </source>
</evidence>
<gene>
    <name evidence="6" type="ORF">CYPRO_1382</name>
</gene>
<dbReference type="InterPro" id="IPR021520">
    <property type="entry name" value="Stealth_CR2"/>
</dbReference>
<keyword evidence="3" id="KW-0270">Exopolysaccharide synthesis</keyword>
<dbReference type="Pfam" id="PF11380">
    <property type="entry name" value="Stealth_CR2"/>
    <property type="match status" value="1"/>
</dbReference>
<keyword evidence="7" id="KW-1185">Reference proteome</keyword>
<dbReference type="Proteomes" id="UP000254808">
    <property type="component" value="Chromosome"/>
</dbReference>
<dbReference type="InterPro" id="IPR047141">
    <property type="entry name" value="Stealth"/>
</dbReference>
<feature type="domain" description="Stealth protein CR2 conserved region 2" evidence="5">
    <location>
        <begin position="54"/>
        <end position="161"/>
    </location>
</feature>
<dbReference type="RefSeq" id="WP_114985727.1">
    <property type="nucleotide sequence ID" value="NZ_CP027806.1"/>
</dbReference>
<evidence type="ECO:0000256" key="1">
    <source>
        <dbReference type="ARBA" id="ARBA00007583"/>
    </source>
</evidence>
<dbReference type="OrthoDB" id="9776077at2"/>
<dbReference type="PANTHER" id="PTHR24045:SF0">
    <property type="entry name" value="N-ACETYLGLUCOSAMINE-1-PHOSPHOTRANSFERASE SUBUNITS ALPHA_BETA"/>
    <property type="match status" value="1"/>
</dbReference>
<evidence type="ECO:0000256" key="3">
    <source>
        <dbReference type="ARBA" id="ARBA00023169"/>
    </source>
</evidence>
<dbReference type="KEGG" id="cprv:CYPRO_1382"/>
<comment type="similarity">
    <text evidence="1">Belongs to the stealth family.</text>
</comment>
<dbReference type="PANTHER" id="PTHR24045">
    <property type="match status" value="1"/>
</dbReference>
<evidence type="ECO:0000256" key="2">
    <source>
        <dbReference type="ARBA" id="ARBA00022679"/>
    </source>
</evidence>
<reference evidence="6 7" key="1">
    <citation type="submission" date="2018-03" db="EMBL/GenBank/DDBJ databases">
        <title>Phenotypic and genomic properties of Cyclonatronum proteinivorum gen. nov., sp. nov., a haloalkaliphilic bacteroidete from soda lakes possessing Na+-translocating rhodopsin.</title>
        <authorList>
            <person name="Toshchakov S.V."/>
            <person name="Korzhenkov A."/>
            <person name="Samarov N.I."/>
            <person name="Kublanov I.V."/>
            <person name="Muntyan M.S."/>
            <person name="Sorokin D.Y."/>
        </authorList>
    </citation>
    <scope>NUCLEOTIDE SEQUENCE [LARGE SCALE GENOMIC DNA]</scope>
    <source>
        <strain evidence="6 7">Omega</strain>
    </source>
</reference>
<name>A0A345UJI6_9BACT</name>
<evidence type="ECO:0000259" key="5">
    <source>
        <dbReference type="Pfam" id="PF11380"/>
    </source>
</evidence>
<keyword evidence="2" id="KW-0808">Transferase</keyword>
<organism evidence="6 7">
    <name type="scientific">Cyclonatronum proteinivorum</name>
    <dbReference type="NCBI Taxonomy" id="1457365"/>
    <lineage>
        <taxon>Bacteria</taxon>
        <taxon>Pseudomonadati</taxon>
        <taxon>Balneolota</taxon>
        <taxon>Balneolia</taxon>
        <taxon>Balneolales</taxon>
        <taxon>Cyclonatronaceae</taxon>
        <taxon>Cyclonatronum</taxon>
    </lineage>
</organism>
<accession>A0A345UJI6</accession>
<dbReference type="AlphaFoldDB" id="A0A345UJI6"/>
<evidence type="ECO:0000313" key="7">
    <source>
        <dbReference type="Proteomes" id="UP000254808"/>
    </source>
</evidence>
<proteinExistence type="inferred from homology"/>
<dbReference type="EMBL" id="CP027806">
    <property type="protein sequence ID" value="AXJ00638.1"/>
    <property type="molecule type" value="Genomic_DNA"/>
</dbReference>
<dbReference type="GO" id="GO:0016772">
    <property type="term" value="F:transferase activity, transferring phosphorus-containing groups"/>
    <property type="evidence" value="ECO:0007669"/>
    <property type="project" value="InterPro"/>
</dbReference>